<accession>A0A0R1V4N4</accession>
<comment type="caution">
    <text evidence="1">The sequence shown here is derived from an EMBL/GenBank/DDBJ whole genome shotgun (WGS) entry which is preliminary data.</text>
</comment>
<dbReference type="AlphaFoldDB" id="A0A0R1V4N4"/>
<evidence type="ECO:0000313" key="2">
    <source>
        <dbReference type="Proteomes" id="UP000051580"/>
    </source>
</evidence>
<dbReference type="EMBL" id="AZFS01000006">
    <property type="protein sequence ID" value="KRL98264.1"/>
    <property type="molecule type" value="Genomic_DNA"/>
</dbReference>
<dbReference type="Proteomes" id="UP000051580">
    <property type="component" value="Unassembled WGS sequence"/>
</dbReference>
<dbReference type="RefSeq" id="WP_162255535.1">
    <property type="nucleotide sequence ID" value="NZ_AZFS01000006.1"/>
</dbReference>
<keyword evidence="2" id="KW-1185">Reference proteome</keyword>
<protein>
    <submittedName>
        <fullName evidence="1">Uncharacterized protein</fullName>
    </submittedName>
</protein>
<reference evidence="1 2" key="1">
    <citation type="journal article" date="2015" name="Genome Announc.">
        <title>Expanding the biotechnology potential of lactobacilli through comparative genomics of 213 strains and associated genera.</title>
        <authorList>
            <person name="Sun Z."/>
            <person name="Harris H.M."/>
            <person name="McCann A."/>
            <person name="Guo C."/>
            <person name="Argimon S."/>
            <person name="Zhang W."/>
            <person name="Yang X."/>
            <person name="Jeffery I.B."/>
            <person name="Cooney J.C."/>
            <person name="Kagawa T.F."/>
            <person name="Liu W."/>
            <person name="Song Y."/>
            <person name="Salvetti E."/>
            <person name="Wrobel A."/>
            <person name="Rasinkangas P."/>
            <person name="Parkhill J."/>
            <person name="Rea M.C."/>
            <person name="O'Sullivan O."/>
            <person name="Ritari J."/>
            <person name="Douillard F.P."/>
            <person name="Paul Ross R."/>
            <person name="Yang R."/>
            <person name="Briner A.E."/>
            <person name="Felis G.E."/>
            <person name="de Vos W.M."/>
            <person name="Barrangou R."/>
            <person name="Klaenhammer T.R."/>
            <person name="Caufield P.W."/>
            <person name="Cui Y."/>
            <person name="Zhang H."/>
            <person name="O'Toole P.W."/>
        </authorList>
    </citation>
    <scope>NUCLEOTIDE SEQUENCE [LARGE SCALE GENOMIC DNA]</scope>
    <source>
        <strain evidence="1 2">DSM 16381</strain>
    </source>
</reference>
<organism evidence="1 2">
    <name type="scientific">Levilactobacillus hammesii DSM 16381</name>
    <dbReference type="NCBI Taxonomy" id="1423753"/>
    <lineage>
        <taxon>Bacteria</taxon>
        <taxon>Bacillati</taxon>
        <taxon>Bacillota</taxon>
        <taxon>Bacilli</taxon>
        <taxon>Lactobacillales</taxon>
        <taxon>Lactobacillaceae</taxon>
        <taxon>Levilactobacillus</taxon>
    </lineage>
</organism>
<sequence length="52" mass="5855">MNHRFIRCGCHIFKKQAVHPANDLFAINLQKGGVQPKLNAPSFLITKFSFAV</sequence>
<proteinExistence type="predicted"/>
<gene>
    <name evidence="1" type="ORF">FD28_GL000063</name>
</gene>
<name>A0A0R1V4N4_9LACO</name>
<evidence type="ECO:0000313" key="1">
    <source>
        <dbReference type="EMBL" id="KRL98264.1"/>
    </source>
</evidence>